<name>A0A2N9GNA1_FAGSY</name>
<reference evidence="1" key="1">
    <citation type="submission" date="2018-02" db="EMBL/GenBank/DDBJ databases">
        <authorList>
            <person name="Cohen D.B."/>
            <person name="Kent A.D."/>
        </authorList>
    </citation>
    <scope>NUCLEOTIDE SEQUENCE</scope>
</reference>
<gene>
    <name evidence="1" type="ORF">FSB_LOCUS28875</name>
    <name evidence="2" type="ORF">FSB_LOCUS41780</name>
</gene>
<dbReference type="EMBL" id="OIVN01002146">
    <property type="protein sequence ID" value="SPD00993.1"/>
    <property type="molecule type" value="Genomic_DNA"/>
</dbReference>
<accession>A0A2N9GNA1</accession>
<organism evidence="1">
    <name type="scientific">Fagus sylvatica</name>
    <name type="common">Beechnut</name>
    <dbReference type="NCBI Taxonomy" id="28930"/>
    <lineage>
        <taxon>Eukaryota</taxon>
        <taxon>Viridiplantae</taxon>
        <taxon>Streptophyta</taxon>
        <taxon>Embryophyta</taxon>
        <taxon>Tracheophyta</taxon>
        <taxon>Spermatophyta</taxon>
        <taxon>Magnoliopsida</taxon>
        <taxon>eudicotyledons</taxon>
        <taxon>Gunneridae</taxon>
        <taxon>Pentapetalae</taxon>
        <taxon>rosids</taxon>
        <taxon>fabids</taxon>
        <taxon>Fagales</taxon>
        <taxon>Fagaceae</taxon>
        <taxon>Fagus</taxon>
    </lineage>
</organism>
<sequence>MFRQASRLLAGPLRLRRPLSTDVPAAATTGDSGFMESWKKVIPNIDPPRTPSHFMQPRPATPSSIPSKITVNFVLPYASELSTKEVPLQSLSFSSGFCLPFYLMG</sequence>
<evidence type="ECO:0000313" key="1">
    <source>
        <dbReference type="EMBL" id="SPD00993.1"/>
    </source>
</evidence>
<dbReference type="AlphaFoldDB" id="A0A2N9GNA1"/>
<evidence type="ECO:0000313" key="2">
    <source>
        <dbReference type="EMBL" id="SPD13898.1"/>
    </source>
</evidence>
<dbReference type="EMBL" id="OIVN01003844">
    <property type="protein sequence ID" value="SPD13898.1"/>
    <property type="molecule type" value="Genomic_DNA"/>
</dbReference>
<protein>
    <submittedName>
        <fullName evidence="1">Uncharacterized protein</fullName>
    </submittedName>
</protein>
<proteinExistence type="predicted"/>